<sequence length="191" mass="20767">MPITKIDPKATALVLIDLQKGIARQLVEPHNSDAVICRGAELARAFRKAGAPVVLVRVGFSHDAAEMLHPETDQPHPTPGPRAPDFSEFVEELGRTDSDIVVTKHNWGAFFGTDLDVQLRRRGIKTIVLGGISTNLGVESTARQAHEHAYNMIFVEDAMASFSGSDHAHAVERIFPRIGKVSSTEEVLAAL</sequence>
<evidence type="ECO:0000259" key="2">
    <source>
        <dbReference type="Pfam" id="PF00857"/>
    </source>
</evidence>
<dbReference type="NCBIfam" id="NF008517">
    <property type="entry name" value="PRK11440.1"/>
    <property type="match status" value="1"/>
</dbReference>
<proteinExistence type="predicted"/>
<name>A0A1J5Q6G3_9ZZZZ</name>
<dbReference type="SUPFAM" id="SSF52499">
    <property type="entry name" value="Isochorismatase-like hydrolases"/>
    <property type="match status" value="1"/>
</dbReference>
<dbReference type="EMBL" id="MLJW01001246">
    <property type="protein sequence ID" value="OIQ79254.1"/>
    <property type="molecule type" value="Genomic_DNA"/>
</dbReference>
<dbReference type="CDD" id="cd00431">
    <property type="entry name" value="cysteine_hydrolases"/>
    <property type="match status" value="1"/>
</dbReference>
<dbReference type="PANTHER" id="PTHR43540:SF7">
    <property type="entry name" value="ISOCHORISMATASE FAMILY PROTEIN YECD"/>
    <property type="match status" value="1"/>
</dbReference>
<dbReference type="AlphaFoldDB" id="A0A1J5Q6G3"/>
<evidence type="ECO:0000313" key="3">
    <source>
        <dbReference type="EMBL" id="OIQ79254.1"/>
    </source>
</evidence>
<dbReference type="InterPro" id="IPR000868">
    <property type="entry name" value="Isochorismatase-like_dom"/>
</dbReference>
<dbReference type="Pfam" id="PF00857">
    <property type="entry name" value="Isochorismatase"/>
    <property type="match status" value="1"/>
</dbReference>
<keyword evidence="1 3" id="KW-0378">Hydrolase</keyword>
<organism evidence="3">
    <name type="scientific">mine drainage metagenome</name>
    <dbReference type="NCBI Taxonomy" id="410659"/>
    <lineage>
        <taxon>unclassified sequences</taxon>
        <taxon>metagenomes</taxon>
        <taxon>ecological metagenomes</taxon>
    </lineage>
</organism>
<evidence type="ECO:0000256" key="1">
    <source>
        <dbReference type="ARBA" id="ARBA00022801"/>
    </source>
</evidence>
<reference evidence="3" key="1">
    <citation type="submission" date="2016-10" db="EMBL/GenBank/DDBJ databases">
        <title>Sequence of Gallionella enrichment culture.</title>
        <authorList>
            <person name="Poehlein A."/>
            <person name="Muehling M."/>
            <person name="Daniel R."/>
        </authorList>
    </citation>
    <scope>NUCLEOTIDE SEQUENCE</scope>
</reference>
<dbReference type="InterPro" id="IPR050272">
    <property type="entry name" value="Isochorismatase-like_hydrls"/>
</dbReference>
<comment type="caution">
    <text evidence="3">The sequence shown here is derived from an EMBL/GenBank/DDBJ whole genome shotgun (WGS) entry which is preliminary data.</text>
</comment>
<gene>
    <name evidence="3" type="primary">yecD_11</name>
    <name evidence="3" type="ORF">GALL_390030</name>
</gene>
<protein>
    <submittedName>
        <fullName evidence="3">Isochorismatase family protein YecD</fullName>
        <ecNumber evidence="3">3.-.-.-</ecNumber>
    </submittedName>
</protein>
<dbReference type="GO" id="GO:0016787">
    <property type="term" value="F:hydrolase activity"/>
    <property type="evidence" value="ECO:0007669"/>
    <property type="project" value="UniProtKB-KW"/>
</dbReference>
<feature type="domain" description="Isochorismatase-like" evidence="2">
    <location>
        <begin position="11"/>
        <end position="186"/>
    </location>
</feature>
<dbReference type="InterPro" id="IPR036380">
    <property type="entry name" value="Isochorismatase-like_sf"/>
</dbReference>
<accession>A0A1J5Q6G3</accession>
<dbReference type="PANTHER" id="PTHR43540">
    <property type="entry name" value="PEROXYUREIDOACRYLATE/UREIDOACRYLATE AMIDOHYDROLASE-RELATED"/>
    <property type="match status" value="1"/>
</dbReference>
<dbReference type="Gene3D" id="3.40.50.850">
    <property type="entry name" value="Isochorismatase-like"/>
    <property type="match status" value="1"/>
</dbReference>
<dbReference type="EC" id="3.-.-.-" evidence="3"/>